<dbReference type="Pfam" id="PF03466">
    <property type="entry name" value="LysR_substrate"/>
    <property type="match status" value="1"/>
</dbReference>
<dbReference type="PANTHER" id="PTHR30126">
    <property type="entry name" value="HTH-TYPE TRANSCRIPTIONAL REGULATOR"/>
    <property type="match status" value="1"/>
</dbReference>
<dbReference type="AlphaFoldDB" id="A0A8J2UNQ8"/>
<keyword evidence="2" id="KW-0805">Transcription regulation</keyword>
<dbReference type="InterPro" id="IPR000847">
    <property type="entry name" value="LysR_HTH_N"/>
</dbReference>
<evidence type="ECO:0000256" key="1">
    <source>
        <dbReference type="ARBA" id="ARBA00009437"/>
    </source>
</evidence>
<dbReference type="Proteomes" id="UP000620266">
    <property type="component" value="Unassembled WGS sequence"/>
</dbReference>
<dbReference type="InterPro" id="IPR036388">
    <property type="entry name" value="WH-like_DNA-bd_sf"/>
</dbReference>
<dbReference type="GO" id="GO:0003700">
    <property type="term" value="F:DNA-binding transcription factor activity"/>
    <property type="evidence" value="ECO:0007669"/>
    <property type="project" value="InterPro"/>
</dbReference>
<dbReference type="EMBL" id="BMCG01000005">
    <property type="protein sequence ID" value="GGC16136.1"/>
    <property type="molecule type" value="Genomic_DNA"/>
</dbReference>
<dbReference type="CDD" id="cd08413">
    <property type="entry name" value="PBP2_CysB_like"/>
    <property type="match status" value="1"/>
</dbReference>
<dbReference type="PROSITE" id="PS50931">
    <property type="entry name" value="HTH_LYSR"/>
    <property type="match status" value="1"/>
</dbReference>
<dbReference type="InterPro" id="IPR005119">
    <property type="entry name" value="LysR_subst-bd"/>
</dbReference>
<feature type="domain" description="HTH lysR-type" evidence="5">
    <location>
        <begin position="1"/>
        <end position="59"/>
    </location>
</feature>
<keyword evidence="7" id="KW-1185">Reference proteome</keyword>
<accession>A0A8J2UNQ8</accession>
<keyword evidence="3" id="KW-0238">DNA-binding</keyword>
<evidence type="ECO:0000256" key="3">
    <source>
        <dbReference type="ARBA" id="ARBA00023125"/>
    </source>
</evidence>
<evidence type="ECO:0000259" key="5">
    <source>
        <dbReference type="PROSITE" id="PS50931"/>
    </source>
</evidence>
<evidence type="ECO:0000313" key="6">
    <source>
        <dbReference type="EMBL" id="GGC16136.1"/>
    </source>
</evidence>
<dbReference type="GO" id="GO:0019344">
    <property type="term" value="P:cysteine biosynthetic process"/>
    <property type="evidence" value="ECO:0007669"/>
    <property type="project" value="TreeGrafter"/>
</dbReference>
<name>A0A8J2UNQ8_9BURK</name>
<evidence type="ECO:0000256" key="4">
    <source>
        <dbReference type="ARBA" id="ARBA00023163"/>
    </source>
</evidence>
<dbReference type="NCBIfam" id="NF009327">
    <property type="entry name" value="PRK12684.1"/>
    <property type="match status" value="1"/>
</dbReference>
<dbReference type="Gene3D" id="3.40.190.10">
    <property type="entry name" value="Periplasmic binding protein-like II"/>
    <property type="match status" value="2"/>
</dbReference>
<dbReference type="InterPro" id="IPR036390">
    <property type="entry name" value="WH_DNA-bd_sf"/>
</dbReference>
<reference evidence="6" key="2">
    <citation type="submission" date="2020-09" db="EMBL/GenBank/DDBJ databases">
        <authorList>
            <person name="Sun Q."/>
            <person name="Sedlacek I."/>
        </authorList>
    </citation>
    <scope>NUCLEOTIDE SEQUENCE</scope>
    <source>
        <strain evidence="6">CCM 7086</strain>
    </source>
</reference>
<comment type="similarity">
    <text evidence="1">Belongs to the LysR transcriptional regulatory family.</text>
</comment>
<protein>
    <submittedName>
        <fullName evidence="6">CysB family transcriptional regulator</fullName>
    </submittedName>
</protein>
<dbReference type="GO" id="GO:0000976">
    <property type="term" value="F:transcription cis-regulatory region binding"/>
    <property type="evidence" value="ECO:0007669"/>
    <property type="project" value="TreeGrafter"/>
</dbReference>
<dbReference type="InterPro" id="IPR037423">
    <property type="entry name" value="CysB_PBP2"/>
</dbReference>
<comment type="caution">
    <text evidence="6">The sequence shown here is derived from an EMBL/GenBank/DDBJ whole genome shotgun (WGS) entry which is preliminary data.</text>
</comment>
<organism evidence="6 7">
    <name type="scientific">Oxalicibacterium flavum</name>
    <dbReference type="NCBI Taxonomy" id="179467"/>
    <lineage>
        <taxon>Bacteria</taxon>
        <taxon>Pseudomonadati</taxon>
        <taxon>Pseudomonadota</taxon>
        <taxon>Betaproteobacteria</taxon>
        <taxon>Burkholderiales</taxon>
        <taxon>Oxalobacteraceae</taxon>
        <taxon>Oxalicibacterium</taxon>
    </lineage>
</organism>
<evidence type="ECO:0000313" key="7">
    <source>
        <dbReference type="Proteomes" id="UP000620266"/>
    </source>
</evidence>
<evidence type="ECO:0000256" key="2">
    <source>
        <dbReference type="ARBA" id="ARBA00023015"/>
    </source>
</evidence>
<dbReference type="SUPFAM" id="SSF53850">
    <property type="entry name" value="Periplasmic binding protein-like II"/>
    <property type="match status" value="1"/>
</dbReference>
<reference evidence="6" key="1">
    <citation type="journal article" date="2014" name="Int. J. Syst. Evol. Microbiol.">
        <title>Complete genome sequence of Corynebacterium casei LMG S-19264T (=DSM 44701T), isolated from a smear-ripened cheese.</title>
        <authorList>
            <consortium name="US DOE Joint Genome Institute (JGI-PGF)"/>
            <person name="Walter F."/>
            <person name="Albersmeier A."/>
            <person name="Kalinowski J."/>
            <person name="Ruckert C."/>
        </authorList>
    </citation>
    <scope>NUCLEOTIDE SEQUENCE</scope>
    <source>
        <strain evidence="6">CCM 7086</strain>
    </source>
</reference>
<dbReference type="Pfam" id="PF00126">
    <property type="entry name" value="HTH_1"/>
    <property type="match status" value="1"/>
</dbReference>
<dbReference type="PANTHER" id="PTHR30126:SF6">
    <property type="entry name" value="HTH-TYPE TRANSCRIPTIONAL REGULATOR CYSB-RELATED"/>
    <property type="match status" value="1"/>
</dbReference>
<proteinExistence type="inferred from homology"/>
<dbReference type="SUPFAM" id="SSF46785">
    <property type="entry name" value="Winged helix' DNA-binding domain"/>
    <property type="match status" value="1"/>
</dbReference>
<sequence length="304" mass="33428">MNFQQLRFVREAVRNNLNLTEVAAVLYTSQSGVSKQIKDLEDELGIDLFVRSGKRLTSLTRAGTGAVEIVQRILMETENLRRYASHYSGVDSGRLIIAATHTQARYTLPKVIEAFTTEFPKVKLELHQGTPNQVATMINSGEADIGIASEVLDQSPEIQAFPCFSWSHQVIVPKDHPLLKKAPVSLEDLSHFPLITYNPQFTGRKCVDAAFSSAGLEPDFRLTAMDADVIKTYVKRGLGIGIVAEMALDGIENEGLVVLPTQGPLFGSCTTLVAVRSGVFLPSFAYRFIETFAPKLKLEDLKAA</sequence>
<dbReference type="Gene3D" id="1.10.10.10">
    <property type="entry name" value="Winged helix-like DNA-binding domain superfamily/Winged helix DNA-binding domain"/>
    <property type="match status" value="1"/>
</dbReference>
<dbReference type="PRINTS" id="PR00039">
    <property type="entry name" value="HTHLYSR"/>
</dbReference>
<gene>
    <name evidence="6" type="ORF">GCM10007205_26380</name>
</gene>
<dbReference type="RefSeq" id="WP_188396906.1">
    <property type="nucleotide sequence ID" value="NZ_BMCG01000005.1"/>
</dbReference>
<keyword evidence="4" id="KW-0804">Transcription</keyword>